<name>W5JK95_ANODA</name>
<feature type="region of interest" description="Disordered" evidence="5">
    <location>
        <begin position="1"/>
        <end position="50"/>
    </location>
</feature>
<dbReference type="EMBL" id="ADMH02001265">
    <property type="protein sequence ID" value="ETN63310.1"/>
    <property type="molecule type" value="Genomic_DNA"/>
</dbReference>
<dbReference type="GO" id="GO:0005737">
    <property type="term" value="C:cytoplasm"/>
    <property type="evidence" value="ECO:0007669"/>
    <property type="project" value="TreeGrafter"/>
</dbReference>
<evidence type="ECO:0000313" key="6">
    <source>
        <dbReference type="EMBL" id="ETN63310.1"/>
    </source>
</evidence>
<evidence type="ECO:0000256" key="5">
    <source>
        <dbReference type="SAM" id="MobiDB-lite"/>
    </source>
</evidence>
<dbReference type="Gene3D" id="1.25.40.120">
    <property type="entry name" value="Protein prenylyltransferase"/>
    <property type="match status" value="1"/>
</dbReference>
<evidence type="ECO:0000313" key="7">
    <source>
        <dbReference type="EnsemblMetazoa" id="ADAC004974-PA"/>
    </source>
</evidence>
<reference evidence="6 8" key="1">
    <citation type="journal article" date="2010" name="BMC Genomics">
        <title>Combination of measures distinguishes pre-miRNAs from other stem-loops in the genome of the newly sequenced Anopheles darlingi.</title>
        <authorList>
            <person name="Mendes N.D."/>
            <person name="Freitas A.T."/>
            <person name="Vasconcelos A.T."/>
            <person name="Sagot M.F."/>
        </authorList>
    </citation>
    <scope>NUCLEOTIDE SEQUENCE</scope>
</reference>
<dbReference type="GO" id="GO:0008318">
    <property type="term" value="F:protein prenyltransferase activity"/>
    <property type="evidence" value="ECO:0007669"/>
    <property type="project" value="InterPro"/>
</dbReference>
<keyword evidence="3 6" id="KW-0808">Transferase</keyword>
<dbReference type="OMA" id="CWSATDK"/>
<gene>
    <name evidence="6" type="ORF">AND_004974</name>
</gene>
<dbReference type="InterPro" id="IPR002088">
    <property type="entry name" value="Prenyl_trans_a"/>
</dbReference>
<organism evidence="6">
    <name type="scientific">Anopheles darlingi</name>
    <name type="common">Mosquito</name>
    <dbReference type="NCBI Taxonomy" id="43151"/>
    <lineage>
        <taxon>Eukaryota</taxon>
        <taxon>Metazoa</taxon>
        <taxon>Ecdysozoa</taxon>
        <taxon>Arthropoda</taxon>
        <taxon>Hexapoda</taxon>
        <taxon>Insecta</taxon>
        <taxon>Pterygota</taxon>
        <taxon>Neoptera</taxon>
        <taxon>Endopterygota</taxon>
        <taxon>Diptera</taxon>
        <taxon>Nematocera</taxon>
        <taxon>Culicoidea</taxon>
        <taxon>Culicidae</taxon>
        <taxon>Anophelinae</taxon>
        <taxon>Anopheles</taxon>
    </lineage>
</organism>
<dbReference type="PANTHER" id="PTHR11129">
    <property type="entry name" value="PROTEIN FARNESYLTRANSFERASE ALPHA SUBUNIT/RAB GERANYLGERANYL TRANSFERASE ALPHA SUBUNIT"/>
    <property type="match status" value="1"/>
</dbReference>
<feature type="compositionally biased region" description="Basic residues" evidence="5">
    <location>
        <begin position="9"/>
        <end position="18"/>
    </location>
</feature>
<dbReference type="VEuPathDB" id="VectorBase:ADAR2_001167"/>
<keyword evidence="8" id="KW-1185">Reference proteome</keyword>
<dbReference type="EnsemblMetazoa" id="ADAC004974-RA">
    <property type="protein sequence ID" value="ADAC004974-PA"/>
    <property type="gene ID" value="ADAC004974"/>
</dbReference>
<evidence type="ECO:0000313" key="8">
    <source>
        <dbReference type="Proteomes" id="UP000000673"/>
    </source>
</evidence>
<feature type="compositionally biased region" description="Basic and acidic residues" evidence="5">
    <location>
        <begin position="32"/>
        <end position="43"/>
    </location>
</feature>
<evidence type="ECO:0000256" key="4">
    <source>
        <dbReference type="ARBA" id="ARBA00022737"/>
    </source>
</evidence>
<comment type="similarity">
    <text evidence="1">Belongs to the protein prenyltransferase subunit alpha family.</text>
</comment>
<dbReference type="PANTHER" id="PTHR11129:SF3">
    <property type="entry name" value="PROTEIN PRENYLTRANSFERASE ALPHA SUBUNIT REPEAT-CONTAINING PROTEIN 1"/>
    <property type="match status" value="1"/>
</dbReference>
<dbReference type="PROSITE" id="PS51147">
    <property type="entry name" value="PFTA"/>
    <property type="match status" value="2"/>
</dbReference>
<sequence>MAAQQQQHERHHARRRQRPLLSRSAQRKKPKPREDKDKREGPEHGVTTCPIDRLSRQPCRMGQDEEDAAFCEKIINEIDAVFVRDPELIGFEIIPMPLNQNKSPVIHVEHNLGLQSWCVPFVYTYAHRLILRYRSELLHSNTLPTGCGSGCWSATDKGKLSMGGTSGGNGAGSSLHGNSSSGSGSGSTSGALPIIKYLNCAILINPDVATFWNLRRQLFAKNRLDISKEFHFSTLVLSKKPKSNEAFAYRRWLYLFQSCDAIDWSFEISLCEKCADKSTTNYHAWSHRQWVLMKDPQLLRYEVYKTEKFIRKHIHDYSCYNHRQFVLERMFEQCYYDADDDEEEDVDSGADEADEGAMMVGRRRRKYGALCSLIESLTGTGVPYAQDSSLSVRNLLFYLLPAIATKDLDQLNQLHVQAFLFCANAAAYDLRMCEELSALHSPSQALANHRRFMVKFLIEKLRLAPAWLVKATNEPQASPTFQQPLSKITRLDADADDGPLLRALQAEELRRTSGDPRHAQWCSTFLGIQ</sequence>
<keyword evidence="2" id="KW-0637">Prenyltransferase</keyword>
<proteinExistence type="inferred from homology"/>
<dbReference type="Pfam" id="PF01239">
    <property type="entry name" value="PPTA"/>
    <property type="match status" value="3"/>
</dbReference>
<reference evidence="7" key="4">
    <citation type="submission" date="2015-06" db="UniProtKB">
        <authorList>
            <consortium name="EnsemblMetazoa"/>
        </authorList>
    </citation>
    <scope>IDENTIFICATION</scope>
</reference>
<dbReference type="STRING" id="43151.W5JK95"/>
<accession>W5JK95</accession>
<evidence type="ECO:0000256" key="1">
    <source>
        <dbReference type="ARBA" id="ARBA00006734"/>
    </source>
</evidence>
<evidence type="ECO:0000256" key="3">
    <source>
        <dbReference type="ARBA" id="ARBA00022679"/>
    </source>
</evidence>
<reference evidence="6" key="3">
    <citation type="journal article" date="2013" name="Nucleic Acids Res.">
        <title>The genome of Anopheles darlingi, the main neotropical malaria vector.</title>
        <authorList>
            <person name="Marinotti O."/>
            <person name="Cerqueira G.C."/>
            <person name="de Almeida L.G."/>
            <person name="Ferro M.I."/>
            <person name="Loreto E.L."/>
            <person name="Zaha A."/>
            <person name="Teixeira S.M."/>
            <person name="Wespiser A.R."/>
            <person name="Almeida E Silva A."/>
            <person name="Schlindwein A.D."/>
            <person name="Pacheco A.C."/>
            <person name="Silva A.L."/>
            <person name="Graveley B.R."/>
            <person name="Walenz B.P."/>
            <person name="Lima Bde A."/>
            <person name="Ribeiro C.A."/>
            <person name="Nunes-Silva C.G."/>
            <person name="de Carvalho C.R."/>
            <person name="Soares C.M."/>
            <person name="de Menezes C.B."/>
            <person name="Matiolli C."/>
            <person name="Caffrey D."/>
            <person name="Araujo D.A."/>
            <person name="de Oliveira D.M."/>
            <person name="Golenbock D."/>
            <person name="Grisard E.C."/>
            <person name="Fantinatti-Garboggini F."/>
            <person name="de Carvalho F.M."/>
            <person name="Barcellos F.G."/>
            <person name="Prosdocimi F."/>
            <person name="May G."/>
            <person name="Azevedo Junior G.M."/>
            <person name="Guimaraes G.M."/>
            <person name="Goldman G.H."/>
            <person name="Padilha I.Q."/>
            <person name="Batista Jda S."/>
            <person name="Ferro J.A."/>
            <person name="Ribeiro J.M."/>
            <person name="Fietto J.L."/>
            <person name="Dabbas K.M."/>
            <person name="Cerdeira L."/>
            <person name="Agnez-Lima L.F."/>
            <person name="Brocchi M."/>
            <person name="de Carvalho M.O."/>
            <person name="Teixeira Mde M."/>
            <person name="Diniz Maia Mde M."/>
            <person name="Goldman M.H."/>
            <person name="Cruz Schneider M.P."/>
            <person name="Felipe M.S."/>
            <person name="Hungria M."/>
            <person name="Nicolas M.F."/>
            <person name="Pereira M."/>
            <person name="Montes M.A."/>
            <person name="Cantao M.E."/>
            <person name="Vincentz M."/>
            <person name="Rafael M.S."/>
            <person name="Silverman N."/>
            <person name="Stoco P.H."/>
            <person name="Souza R.C."/>
            <person name="Vicentini R."/>
            <person name="Gazzinelli R.T."/>
            <person name="Neves Rde O."/>
            <person name="Silva R."/>
            <person name="Astolfi-Filho S."/>
            <person name="Maciel T.E."/>
            <person name="Urmenyi T.P."/>
            <person name="Tadei W.P."/>
            <person name="Camargo E.P."/>
            <person name="de Vasconcelos A.T."/>
        </authorList>
    </citation>
    <scope>NUCLEOTIDE SEQUENCE</scope>
</reference>
<dbReference type="SUPFAM" id="SSF48439">
    <property type="entry name" value="Protein prenylyltransferase"/>
    <property type="match status" value="1"/>
</dbReference>
<dbReference type="eggNOG" id="KOG0529">
    <property type="taxonomic scope" value="Eukaryota"/>
</dbReference>
<evidence type="ECO:0000256" key="2">
    <source>
        <dbReference type="ARBA" id="ARBA00022602"/>
    </source>
</evidence>
<protein>
    <submittedName>
        <fullName evidence="6">Protein farnesyltransferase alpha subunit/rab geranylgeranyl transferase alpha subunit</fullName>
    </submittedName>
</protein>
<dbReference type="FunCoup" id="W5JK95">
    <property type="interactions" value="387"/>
</dbReference>
<dbReference type="HOGENOM" id="CLU_038862_0_0_1"/>
<reference evidence="6" key="2">
    <citation type="submission" date="2010-05" db="EMBL/GenBank/DDBJ databases">
        <authorList>
            <person name="Almeida L.G."/>
            <person name="Nicolas M.F."/>
            <person name="Souza R.C."/>
            <person name="Vasconcelos A.T.R."/>
        </authorList>
    </citation>
    <scope>NUCLEOTIDE SEQUENCE</scope>
</reference>
<dbReference type="Proteomes" id="UP000000673">
    <property type="component" value="Unassembled WGS sequence"/>
</dbReference>
<dbReference type="VEuPathDB" id="VectorBase:ADAC004974"/>
<dbReference type="AlphaFoldDB" id="W5JK95"/>
<keyword evidence="4" id="KW-0677">Repeat</keyword>